<feature type="transmembrane region" description="Helical" evidence="13">
    <location>
        <begin position="386"/>
        <end position="406"/>
    </location>
</feature>
<feature type="transmembrane region" description="Helical" evidence="13">
    <location>
        <begin position="91"/>
        <end position="116"/>
    </location>
</feature>
<feature type="transmembrane region" description="Helical" evidence="13">
    <location>
        <begin position="12"/>
        <end position="34"/>
    </location>
</feature>
<feature type="transmembrane region" description="Helical" evidence="13">
    <location>
        <begin position="192"/>
        <end position="214"/>
    </location>
</feature>
<evidence type="ECO:0000256" key="9">
    <source>
        <dbReference type="ARBA" id="ARBA00022989"/>
    </source>
</evidence>
<proteinExistence type="inferred from homology"/>
<feature type="transmembrane region" description="Helical" evidence="13">
    <location>
        <begin position="166"/>
        <end position="186"/>
    </location>
</feature>
<keyword evidence="7" id="KW-1003">Cell membrane</keyword>
<protein>
    <recommendedName>
        <fullName evidence="4">Probable multidrug resistance protein NorM</fullName>
    </recommendedName>
    <alternativeName>
        <fullName evidence="12">Multidrug-efflux transporter</fullName>
    </alternativeName>
</protein>
<keyword evidence="10" id="KW-0406">Ion transport</keyword>
<keyword evidence="11 13" id="KW-0472">Membrane</keyword>
<evidence type="ECO:0000256" key="5">
    <source>
        <dbReference type="ARBA" id="ARBA00022448"/>
    </source>
</evidence>
<evidence type="ECO:0000256" key="13">
    <source>
        <dbReference type="SAM" id="Phobius"/>
    </source>
</evidence>
<comment type="caution">
    <text evidence="14">The sequence shown here is derived from an EMBL/GenBank/DDBJ whole genome shotgun (WGS) entry which is preliminary data.</text>
</comment>
<evidence type="ECO:0000256" key="1">
    <source>
        <dbReference type="ARBA" id="ARBA00003408"/>
    </source>
</evidence>
<dbReference type="CDD" id="cd13138">
    <property type="entry name" value="MATE_yoeA_like"/>
    <property type="match status" value="1"/>
</dbReference>
<evidence type="ECO:0000256" key="8">
    <source>
        <dbReference type="ARBA" id="ARBA00022692"/>
    </source>
</evidence>
<dbReference type="Pfam" id="PF01554">
    <property type="entry name" value="MatE"/>
    <property type="match status" value="2"/>
</dbReference>
<dbReference type="PANTHER" id="PTHR43298">
    <property type="entry name" value="MULTIDRUG RESISTANCE PROTEIN NORM-RELATED"/>
    <property type="match status" value="1"/>
</dbReference>
<keyword evidence="9 13" id="KW-1133">Transmembrane helix</keyword>
<evidence type="ECO:0000256" key="4">
    <source>
        <dbReference type="ARBA" id="ARBA00020268"/>
    </source>
</evidence>
<dbReference type="PANTHER" id="PTHR43298:SF2">
    <property type="entry name" value="FMN_FAD EXPORTER YEEO-RELATED"/>
    <property type="match status" value="1"/>
</dbReference>
<reference evidence="14 15" key="1">
    <citation type="journal article" date="2021" name="Sci. Rep.">
        <title>The distribution of antibiotic resistance genes in chicken gut microbiota commensals.</title>
        <authorList>
            <person name="Juricova H."/>
            <person name="Matiasovicova J."/>
            <person name="Kubasova T."/>
            <person name="Cejkova D."/>
            <person name="Rychlik I."/>
        </authorList>
    </citation>
    <scope>NUCLEOTIDE SEQUENCE [LARGE SCALE GENOMIC DNA]</scope>
    <source>
        <strain evidence="14 15">An537</strain>
    </source>
</reference>
<evidence type="ECO:0000256" key="12">
    <source>
        <dbReference type="ARBA" id="ARBA00031636"/>
    </source>
</evidence>
<gene>
    <name evidence="14" type="ORF">H6A01_09930</name>
</gene>
<evidence type="ECO:0000256" key="2">
    <source>
        <dbReference type="ARBA" id="ARBA00004651"/>
    </source>
</evidence>
<dbReference type="Proteomes" id="UP000707138">
    <property type="component" value="Unassembled WGS sequence"/>
</dbReference>
<keyword evidence="8 13" id="KW-0812">Transmembrane</keyword>
<keyword evidence="5" id="KW-0813">Transport</keyword>
<feature type="transmembrane region" description="Helical" evidence="13">
    <location>
        <begin position="58"/>
        <end position="79"/>
    </location>
</feature>
<keyword evidence="15" id="KW-1185">Reference proteome</keyword>
<dbReference type="EMBL" id="JACJLA010000028">
    <property type="protein sequence ID" value="MBM6913632.1"/>
    <property type="molecule type" value="Genomic_DNA"/>
</dbReference>
<dbReference type="InterPro" id="IPR050222">
    <property type="entry name" value="MATE_MdtK"/>
</dbReference>
<evidence type="ECO:0000256" key="7">
    <source>
        <dbReference type="ARBA" id="ARBA00022475"/>
    </source>
</evidence>
<feature type="transmembrane region" description="Helical" evidence="13">
    <location>
        <begin position="314"/>
        <end position="336"/>
    </location>
</feature>
<accession>A0ABS2GK43</accession>
<dbReference type="NCBIfam" id="TIGR00797">
    <property type="entry name" value="matE"/>
    <property type="match status" value="1"/>
</dbReference>
<feature type="transmembrane region" description="Helical" evidence="13">
    <location>
        <begin position="136"/>
        <end position="154"/>
    </location>
</feature>
<name>A0ABS2GK43_9FIRM</name>
<feature type="transmembrane region" description="Helical" evidence="13">
    <location>
        <begin position="356"/>
        <end position="374"/>
    </location>
</feature>
<dbReference type="PIRSF" id="PIRSF006603">
    <property type="entry name" value="DinF"/>
    <property type="match status" value="1"/>
</dbReference>
<evidence type="ECO:0000256" key="10">
    <source>
        <dbReference type="ARBA" id="ARBA00023065"/>
    </source>
</evidence>
<evidence type="ECO:0000256" key="3">
    <source>
        <dbReference type="ARBA" id="ARBA00010199"/>
    </source>
</evidence>
<dbReference type="InterPro" id="IPR048279">
    <property type="entry name" value="MdtK-like"/>
</dbReference>
<evidence type="ECO:0000256" key="6">
    <source>
        <dbReference type="ARBA" id="ARBA00022449"/>
    </source>
</evidence>
<comment type="function">
    <text evidence="1">Multidrug efflux pump.</text>
</comment>
<organism evidence="14 15">
    <name type="scientific">Veillonella magna</name>
    <dbReference type="NCBI Taxonomy" id="464322"/>
    <lineage>
        <taxon>Bacteria</taxon>
        <taxon>Bacillati</taxon>
        <taxon>Bacillota</taxon>
        <taxon>Negativicutes</taxon>
        <taxon>Veillonellales</taxon>
        <taxon>Veillonellaceae</taxon>
        <taxon>Veillonella</taxon>
    </lineage>
</organism>
<evidence type="ECO:0000256" key="11">
    <source>
        <dbReference type="ARBA" id="ARBA00023136"/>
    </source>
</evidence>
<evidence type="ECO:0000313" key="14">
    <source>
        <dbReference type="EMBL" id="MBM6913632.1"/>
    </source>
</evidence>
<feature type="transmembrane region" description="Helical" evidence="13">
    <location>
        <begin position="412"/>
        <end position="436"/>
    </location>
</feature>
<sequence>MGPSRIDMLHGPLLRPLFNFAIPVAMIGILQQLFNTTDIFILGRFVGTAALSAVSNDIPIIGILVTLFIGVSLGSNVVIARYMGGRKYRAASVAIHTTLVLAALIGIGFTVLGEMLVTPVIHYMDVPPEVIDDAELYLRVFLLGMPGMVMYDFVSAIYRSYGNVRTPLLALLLAGICNAVADIIVVSLGWGLLGVVGTTVAANYVGPVLLLRLLRYGHGVLHIYPGAFHLNKADVKEILRIGIPAGLQGMVFNVANMIIQAAINNQGAEAMAASGVSLVMELNTYPFIIAFGQAITTFTGQNNGAGNEKRSHEVAYYGTLLSFGFTAVMTVVALLLSRLFLQFFGLDEEAVELGVTRLYLIVGFYFLCTIYESLSASMRGFGHSLAPAIAMTIGICMTRVVWIYTICEMYPSFTMIMYCYPVSWLAADILIGAMYWRMRMRLKRRMAIA</sequence>
<evidence type="ECO:0000313" key="15">
    <source>
        <dbReference type="Proteomes" id="UP000707138"/>
    </source>
</evidence>
<dbReference type="InterPro" id="IPR002528">
    <property type="entry name" value="MATE_fam"/>
</dbReference>
<comment type="subcellular location">
    <subcellularLocation>
        <location evidence="2">Cell membrane</location>
        <topology evidence="2">Multi-pass membrane protein</topology>
    </subcellularLocation>
</comment>
<comment type="similarity">
    <text evidence="3">Belongs to the multi antimicrobial extrusion (MATE) (TC 2.A.66.1) family.</text>
</comment>
<keyword evidence="6" id="KW-0050">Antiport</keyword>